<name>A0ABN9M1D2_9NEOB</name>
<dbReference type="Gene3D" id="3.30.530.20">
    <property type="match status" value="1"/>
</dbReference>
<evidence type="ECO:0000259" key="5">
    <source>
        <dbReference type="PROSITE" id="PS50848"/>
    </source>
</evidence>
<proteinExistence type="predicted"/>
<dbReference type="InterPro" id="IPR002913">
    <property type="entry name" value="START_lipid-bd_dom"/>
</dbReference>
<dbReference type="PANTHER" id="PTHR46374:SF3">
    <property type="entry name" value="STAR-RELATED LIPID TRANSFER PROTEIN 5"/>
    <property type="match status" value="1"/>
</dbReference>
<evidence type="ECO:0000313" key="7">
    <source>
        <dbReference type="Proteomes" id="UP001176940"/>
    </source>
</evidence>
<keyword evidence="2" id="KW-0445">Lipid transport</keyword>
<accession>A0ABN9M1D2</accession>
<organism evidence="6 7">
    <name type="scientific">Ranitomeya imitator</name>
    <name type="common">mimic poison frog</name>
    <dbReference type="NCBI Taxonomy" id="111125"/>
    <lineage>
        <taxon>Eukaryota</taxon>
        <taxon>Metazoa</taxon>
        <taxon>Chordata</taxon>
        <taxon>Craniata</taxon>
        <taxon>Vertebrata</taxon>
        <taxon>Euteleostomi</taxon>
        <taxon>Amphibia</taxon>
        <taxon>Batrachia</taxon>
        <taxon>Anura</taxon>
        <taxon>Neobatrachia</taxon>
        <taxon>Hyloidea</taxon>
        <taxon>Dendrobatidae</taxon>
        <taxon>Dendrobatinae</taxon>
        <taxon>Ranitomeya</taxon>
    </lineage>
</organism>
<sequence length="162" mass="18097">AENYACAGAATAARKRTILYEDGRWRTQTYDVHRTGLHRTTPQEVTICRTVTPSAAMGIISPRDFVDVVMIKRYEDGTITSNATNVEHLSCPPQRHFVRGFNHSCGCFCAPVPGEPEKTHVLSFFQTDLSGYLPKSVVESFFPYSMTQFYNNLAKAVKALNV</sequence>
<evidence type="ECO:0000256" key="2">
    <source>
        <dbReference type="ARBA" id="ARBA00023055"/>
    </source>
</evidence>
<reference evidence="6" key="1">
    <citation type="submission" date="2023-07" db="EMBL/GenBank/DDBJ databases">
        <authorList>
            <person name="Stuckert A."/>
        </authorList>
    </citation>
    <scope>NUCLEOTIDE SEQUENCE</scope>
</reference>
<gene>
    <name evidence="6" type="ORF">RIMI_LOCUS14319792</name>
</gene>
<feature type="non-terminal residue" evidence="6">
    <location>
        <position position="162"/>
    </location>
</feature>
<evidence type="ECO:0000313" key="6">
    <source>
        <dbReference type="EMBL" id="CAJ0953466.1"/>
    </source>
</evidence>
<dbReference type="InterPro" id="IPR023393">
    <property type="entry name" value="START-like_dom_sf"/>
</dbReference>
<dbReference type="Proteomes" id="UP001176940">
    <property type="component" value="Unassembled WGS sequence"/>
</dbReference>
<dbReference type="SUPFAM" id="SSF55961">
    <property type="entry name" value="Bet v1-like"/>
    <property type="match status" value="1"/>
</dbReference>
<keyword evidence="1" id="KW-0813">Transport</keyword>
<feature type="domain" description="START" evidence="5">
    <location>
        <begin position="24"/>
        <end position="162"/>
    </location>
</feature>
<dbReference type="PANTHER" id="PTHR46374">
    <property type="entry name" value="PROTEIN CBG07384"/>
    <property type="match status" value="1"/>
</dbReference>
<protein>
    <recommendedName>
        <fullName evidence="5">START domain-containing protein</fullName>
    </recommendedName>
</protein>
<dbReference type="EMBL" id="CAUEEQ010036730">
    <property type="protein sequence ID" value="CAJ0953466.1"/>
    <property type="molecule type" value="Genomic_DNA"/>
</dbReference>
<keyword evidence="7" id="KW-1185">Reference proteome</keyword>
<evidence type="ECO:0000256" key="4">
    <source>
        <dbReference type="ARBA" id="ARBA00024750"/>
    </source>
</evidence>
<dbReference type="InterPro" id="IPR043556">
    <property type="entry name" value="StARD5/6"/>
</dbReference>
<comment type="caution">
    <text evidence="6">The sequence shown here is derived from an EMBL/GenBank/DDBJ whole genome shotgun (WGS) entry which is preliminary data.</text>
</comment>
<dbReference type="Pfam" id="PF01852">
    <property type="entry name" value="START"/>
    <property type="match status" value="1"/>
</dbReference>
<dbReference type="PROSITE" id="PS50848">
    <property type="entry name" value="START"/>
    <property type="match status" value="1"/>
</dbReference>
<feature type="non-terminal residue" evidence="6">
    <location>
        <position position="1"/>
    </location>
</feature>
<keyword evidence="3" id="KW-0446">Lipid-binding</keyword>
<evidence type="ECO:0000256" key="1">
    <source>
        <dbReference type="ARBA" id="ARBA00022448"/>
    </source>
</evidence>
<evidence type="ECO:0000256" key="3">
    <source>
        <dbReference type="ARBA" id="ARBA00023121"/>
    </source>
</evidence>
<comment type="function">
    <text evidence="4">May be involved in the intracellular transport of sterols or other lipids. May bind cholesterol or other sterols.</text>
</comment>